<reference evidence="3 4" key="1">
    <citation type="journal article" date="2016" name="Mol. Biol. Evol.">
        <title>Comparative Genomics of Early-Diverging Mushroom-Forming Fungi Provides Insights into the Origins of Lignocellulose Decay Capabilities.</title>
        <authorList>
            <person name="Nagy L.G."/>
            <person name="Riley R."/>
            <person name="Tritt A."/>
            <person name="Adam C."/>
            <person name="Daum C."/>
            <person name="Floudas D."/>
            <person name="Sun H."/>
            <person name="Yadav J.S."/>
            <person name="Pangilinan J."/>
            <person name="Larsson K.H."/>
            <person name="Matsuura K."/>
            <person name="Barry K."/>
            <person name="Labutti K."/>
            <person name="Kuo R."/>
            <person name="Ohm R.A."/>
            <person name="Bhattacharya S.S."/>
            <person name="Shirouzu T."/>
            <person name="Yoshinaga Y."/>
            <person name="Martin F.M."/>
            <person name="Grigoriev I.V."/>
            <person name="Hibbett D.S."/>
        </authorList>
    </citation>
    <scope>NUCLEOTIDE SEQUENCE [LARGE SCALE GENOMIC DNA]</scope>
    <source>
        <strain evidence="3 4">HHB12029</strain>
    </source>
</reference>
<keyword evidence="1" id="KW-0472">Membrane</keyword>
<feature type="transmembrane region" description="Helical" evidence="1">
    <location>
        <begin position="33"/>
        <end position="50"/>
    </location>
</feature>
<dbReference type="SMART" id="SM00603">
    <property type="entry name" value="LCCL"/>
    <property type="match status" value="1"/>
</dbReference>
<feature type="domain" description="LCCL" evidence="2">
    <location>
        <begin position="82"/>
        <end position="176"/>
    </location>
</feature>
<sequence length="539" mass="59927">MRTAPRPWLHFVTAGYPIESNWKRWTRRLTSRYILVAFVIAYIIGLSFLVRTNSFLTPPESVISCGAVYWTNEDNCGVNGTLCEPFTDTSFDFRCPANCKSLVLANARPVGTEEVAFVPLVVGGGDDKGTYRGDSFICSAAIHAGIVSNSKGGCGTVSLVGTFQNFLSSSAHGVSSTAFPSTFPLSMRFSPSNALKYCADLRNEALAFDIIVTFILFLLLRPPPVVLFWCLVCLGYWHITLFSDSRDMPPDLSGAFGDFLPALFVSYAFWRFAWRHTLPAFSDLPLERAVWYLPFYWLGVLFNITTQKIPIDRLLGSDIRQRPGALTALIVIVIFIVVAILNQMRVARKTGWLTFYFWRYLLGAAVVLVLSQMPGLVLRLHHYIAAILLMPLTAFPTRPSAAYQAFCLGMFLNGIAKFKFDSFLQTPAELRRDAPLGSSLPVFLTNSTSYNASVPLQSQTLFWDTFPNTDEGWNGYSLVIDDVQRYVGLAMNFSLAILDPALPHFFRLAFQRDGTSGDYTQAATLWPNGTWVDPAPGPA</sequence>
<evidence type="ECO:0000313" key="3">
    <source>
        <dbReference type="EMBL" id="KZW02660.1"/>
    </source>
</evidence>
<feature type="transmembrane region" description="Helical" evidence="1">
    <location>
        <begin position="255"/>
        <end position="274"/>
    </location>
</feature>
<dbReference type="PANTHER" id="PTHR31331:SF1">
    <property type="entry name" value="CYSTEINE RICH SECRETORY PROTEIN LCCL DOMAIN CONTAINING 2"/>
    <property type="match status" value="1"/>
</dbReference>
<keyword evidence="1" id="KW-1133">Transmembrane helix</keyword>
<dbReference type="InterPro" id="IPR051957">
    <property type="entry name" value="CRISP-LCCL_domain"/>
</dbReference>
<name>A0A166BNB9_EXIGL</name>
<dbReference type="SUPFAM" id="SSF69848">
    <property type="entry name" value="LCCL domain"/>
    <property type="match status" value="1"/>
</dbReference>
<accession>A0A166BNB9</accession>
<evidence type="ECO:0000313" key="4">
    <source>
        <dbReference type="Proteomes" id="UP000077266"/>
    </source>
</evidence>
<feature type="transmembrane region" description="Helical" evidence="1">
    <location>
        <begin position="325"/>
        <end position="344"/>
    </location>
</feature>
<evidence type="ECO:0000259" key="2">
    <source>
        <dbReference type="PROSITE" id="PS50820"/>
    </source>
</evidence>
<dbReference type="InterPro" id="IPR036609">
    <property type="entry name" value="LCCL_sf"/>
</dbReference>
<dbReference type="EMBL" id="KV425887">
    <property type="protein sequence ID" value="KZW02660.1"/>
    <property type="molecule type" value="Genomic_DNA"/>
</dbReference>
<dbReference type="Gene3D" id="2.170.130.20">
    <property type="entry name" value="LCCL-like domain"/>
    <property type="match status" value="1"/>
</dbReference>
<keyword evidence="4" id="KW-1185">Reference proteome</keyword>
<dbReference type="PANTHER" id="PTHR31331">
    <property type="entry name" value="LCCL DOMAIN PROTEIN (AFU_ORTHOLOGUE AFUA_5G08630)"/>
    <property type="match status" value="1"/>
</dbReference>
<dbReference type="AlphaFoldDB" id="A0A166BNB9"/>
<protein>
    <recommendedName>
        <fullName evidence="2">LCCL domain-containing protein</fullName>
    </recommendedName>
</protein>
<keyword evidence="1" id="KW-0812">Transmembrane</keyword>
<dbReference type="STRING" id="1314781.A0A166BNB9"/>
<dbReference type="InParanoid" id="A0A166BNB9"/>
<feature type="transmembrane region" description="Helical" evidence="1">
    <location>
        <begin position="289"/>
        <end position="305"/>
    </location>
</feature>
<gene>
    <name evidence="3" type="ORF">EXIGLDRAFT_816420</name>
</gene>
<evidence type="ECO:0000256" key="1">
    <source>
        <dbReference type="SAM" id="Phobius"/>
    </source>
</evidence>
<dbReference type="OrthoDB" id="441660at2759"/>
<proteinExistence type="predicted"/>
<dbReference type="PROSITE" id="PS50820">
    <property type="entry name" value="LCCL"/>
    <property type="match status" value="1"/>
</dbReference>
<organism evidence="3 4">
    <name type="scientific">Exidia glandulosa HHB12029</name>
    <dbReference type="NCBI Taxonomy" id="1314781"/>
    <lineage>
        <taxon>Eukaryota</taxon>
        <taxon>Fungi</taxon>
        <taxon>Dikarya</taxon>
        <taxon>Basidiomycota</taxon>
        <taxon>Agaricomycotina</taxon>
        <taxon>Agaricomycetes</taxon>
        <taxon>Auriculariales</taxon>
        <taxon>Exidiaceae</taxon>
        <taxon>Exidia</taxon>
    </lineage>
</organism>
<dbReference type="InterPro" id="IPR004043">
    <property type="entry name" value="LCCL"/>
</dbReference>
<dbReference type="Pfam" id="PF03815">
    <property type="entry name" value="LCCL"/>
    <property type="match status" value="1"/>
</dbReference>
<dbReference type="Proteomes" id="UP000077266">
    <property type="component" value="Unassembled WGS sequence"/>
</dbReference>
<feature type="transmembrane region" description="Helical" evidence="1">
    <location>
        <begin position="350"/>
        <end position="370"/>
    </location>
</feature>